<dbReference type="Proteomes" id="UP000245657">
    <property type="component" value="Unassembled WGS sequence"/>
</dbReference>
<dbReference type="AlphaFoldDB" id="A0A2V2MRN3"/>
<gene>
    <name evidence="1" type="ORF">DK846_12950</name>
</gene>
<comment type="caution">
    <text evidence="1">The sequence shown here is derived from an EMBL/GenBank/DDBJ whole genome shotgun (WGS) entry which is preliminary data.</text>
</comment>
<proteinExistence type="predicted"/>
<name>A0A2V2MRN3_9EURY</name>
<sequence>MKRGILVLLVVLMVLGTGAMAAIDFTGWKQVTVDESSVNSSSTTVFTVMIPPGTTEKTKDSSVGPTTFITNDTGSLPTYAIYVMDNPIRQKLSTGNAKDFLDNFMIGAGITPFAADPIVVSDGVVMYGTMENNTAGVYVLSTDEKVSIIVGFYSSMDDATAGIDNLAMIAGTVSITPAI</sequence>
<reference evidence="1 2" key="1">
    <citation type="submission" date="2018-05" db="EMBL/GenBank/DDBJ databases">
        <title>Draft genome of Methanospirillum lacunae Ki8-1.</title>
        <authorList>
            <person name="Dueholm M.S."/>
            <person name="Nielsen P.H."/>
            <person name="Bakmann L.F."/>
            <person name="Otzen D.E."/>
        </authorList>
    </citation>
    <scope>NUCLEOTIDE SEQUENCE [LARGE SCALE GENOMIC DNA]</scope>
    <source>
        <strain evidence="1 2">Ki8-1</strain>
    </source>
</reference>
<dbReference type="GeneID" id="97547238"/>
<protein>
    <submittedName>
        <fullName evidence="1">Uncharacterized protein</fullName>
    </submittedName>
</protein>
<accession>A0A2V2MRN3</accession>
<keyword evidence="2" id="KW-1185">Reference proteome</keyword>
<dbReference type="EMBL" id="QGMY01000009">
    <property type="protein sequence ID" value="PWR70894.1"/>
    <property type="molecule type" value="Genomic_DNA"/>
</dbReference>
<organism evidence="1 2">
    <name type="scientific">Methanospirillum lacunae</name>
    <dbReference type="NCBI Taxonomy" id="668570"/>
    <lineage>
        <taxon>Archaea</taxon>
        <taxon>Methanobacteriati</taxon>
        <taxon>Methanobacteriota</taxon>
        <taxon>Stenosarchaea group</taxon>
        <taxon>Methanomicrobia</taxon>
        <taxon>Methanomicrobiales</taxon>
        <taxon>Methanospirillaceae</taxon>
        <taxon>Methanospirillum</taxon>
    </lineage>
</organism>
<evidence type="ECO:0000313" key="2">
    <source>
        <dbReference type="Proteomes" id="UP000245657"/>
    </source>
</evidence>
<evidence type="ECO:0000313" key="1">
    <source>
        <dbReference type="EMBL" id="PWR70894.1"/>
    </source>
</evidence>
<dbReference type="RefSeq" id="WP_109969388.1">
    <property type="nucleotide sequence ID" value="NZ_CP176093.1"/>
</dbReference>